<evidence type="ECO:0000256" key="1">
    <source>
        <dbReference type="SAM" id="Phobius"/>
    </source>
</evidence>
<reference evidence="2" key="1">
    <citation type="submission" date="2022-07" db="EMBL/GenBank/DDBJ databases">
        <authorList>
            <person name="Kouya T."/>
            <person name="Ishiyama Y."/>
        </authorList>
    </citation>
    <scope>NUCLEOTIDE SEQUENCE</scope>
    <source>
        <strain evidence="2">WR16-4</strain>
    </source>
</reference>
<feature type="transmembrane region" description="Helical" evidence="1">
    <location>
        <begin position="24"/>
        <end position="44"/>
    </location>
</feature>
<gene>
    <name evidence="2" type="ORF">WR164_03990</name>
</gene>
<organism evidence="2 3">
    <name type="scientific">Philodulcilactobacillus myokoensis</name>
    <dbReference type="NCBI Taxonomy" id="2929573"/>
    <lineage>
        <taxon>Bacteria</taxon>
        <taxon>Bacillati</taxon>
        <taxon>Bacillota</taxon>
        <taxon>Bacilli</taxon>
        <taxon>Lactobacillales</taxon>
        <taxon>Lactobacillaceae</taxon>
        <taxon>Philodulcilactobacillus</taxon>
    </lineage>
</organism>
<feature type="transmembrane region" description="Helical" evidence="1">
    <location>
        <begin position="65"/>
        <end position="88"/>
    </location>
</feature>
<reference evidence="2" key="2">
    <citation type="journal article" date="2023" name="PLoS ONE">
        <title>Philodulcilactobacillus myokoensis gen. nov., sp. nov., a fructophilic, acidophilic, and agar-phobic lactic acid bacterium isolated from fermented vegetable extracts.</title>
        <authorList>
            <person name="Kouya T."/>
            <person name="Ishiyama Y."/>
            <person name="Ohashi S."/>
            <person name="Kumakubo R."/>
            <person name="Yamazaki T."/>
            <person name="Otaki T."/>
        </authorList>
    </citation>
    <scope>NUCLEOTIDE SEQUENCE</scope>
    <source>
        <strain evidence="2">WR16-4</strain>
    </source>
</reference>
<keyword evidence="1" id="KW-1133">Transmembrane helix</keyword>
<dbReference type="RefSeq" id="WP_286135882.1">
    <property type="nucleotide sequence ID" value="NZ_BRPL01000002.1"/>
</dbReference>
<keyword evidence="1" id="KW-0812">Transmembrane</keyword>
<protein>
    <submittedName>
        <fullName evidence="2">Uncharacterized protein</fullName>
    </submittedName>
</protein>
<dbReference type="EMBL" id="BRPL01000002">
    <property type="protein sequence ID" value="GLB46420.1"/>
    <property type="molecule type" value="Genomic_DNA"/>
</dbReference>
<evidence type="ECO:0000313" key="2">
    <source>
        <dbReference type="EMBL" id="GLB46420.1"/>
    </source>
</evidence>
<keyword evidence="1" id="KW-0472">Membrane</keyword>
<evidence type="ECO:0000313" key="3">
    <source>
        <dbReference type="Proteomes" id="UP001144204"/>
    </source>
</evidence>
<accession>A0A9W6AZZ3</accession>
<comment type="caution">
    <text evidence="2">The sequence shown here is derived from an EMBL/GenBank/DDBJ whole genome shotgun (WGS) entry which is preliminary data.</text>
</comment>
<sequence>MGIIVPIIAMVIGMVFEFKYNTDASYLVDFGFIVWMAINAYMSASYLHNWIKDDKNKAIPHYRKIIFAGSIFNLSLCGFILLNFVYMITM</sequence>
<proteinExistence type="predicted"/>
<keyword evidence="3" id="KW-1185">Reference proteome</keyword>
<dbReference type="AlphaFoldDB" id="A0A9W6AZZ3"/>
<name>A0A9W6AZZ3_9LACO</name>
<dbReference type="Proteomes" id="UP001144204">
    <property type="component" value="Unassembled WGS sequence"/>
</dbReference>